<dbReference type="Ensembl" id="ENSSFOT00015017646.2">
    <property type="protein sequence ID" value="ENSSFOP00015017448.2"/>
    <property type="gene ID" value="ENSSFOG00015011232.2"/>
</dbReference>
<dbReference type="FunFam" id="2.30.39.10:FF:000003">
    <property type="entry name" value="alpha-1-antitrypsin isoform X1"/>
    <property type="match status" value="1"/>
</dbReference>
<proteinExistence type="inferred from homology"/>
<name>A0A8C9REU6_SCLFO</name>
<feature type="domain" description="Serpin" evidence="11">
    <location>
        <begin position="125"/>
        <end position="483"/>
    </location>
</feature>
<evidence type="ECO:0000256" key="5">
    <source>
        <dbReference type="ARBA" id="ARBA00023180"/>
    </source>
</evidence>
<dbReference type="FunFam" id="3.30.497.10:FF:000001">
    <property type="entry name" value="Serine protease inhibitor"/>
    <property type="match status" value="1"/>
</dbReference>
<evidence type="ECO:0000256" key="3">
    <source>
        <dbReference type="ARBA" id="ARBA00022525"/>
    </source>
</evidence>
<dbReference type="Proteomes" id="UP000694397">
    <property type="component" value="Chromosome 17"/>
</dbReference>
<dbReference type="SMART" id="SM00093">
    <property type="entry name" value="SERPIN"/>
    <property type="match status" value="1"/>
</dbReference>
<protein>
    <recommendedName>
        <fullName evidence="7">Thyroxine-binding globulin</fullName>
    </recommendedName>
    <alternativeName>
        <fullName evidence="9">Serpin A7</fullName>
    </alternativeName>
    <alternativeName>
        <fullName evidence="8">T4-binding globulin</fullName>
    </alternativeName>
</protein>
<sequence>MNSLLRLHLQNVFMQCRDNFIKYLRSLITIIQYSTITGKIPVLILHTITNNCLVHNLKLFFFFFFLGIDTVSKMRLVLCLYIVLAVLYIPVQGDHHDQNDGSHEEVHGQGRDILNIYHKNANFAFHLYQQIASQSDSQSKNIFFSPLSVSLALAALSLGAKGETHRQLFRGLGFNETEITVEEVNEAFHQILLDLNKKADVDLSVGSALFMNDTFKPRPEFLENMKRYYHSEAFTADFTKTTETRDLINKHVKDKTHGKIPELVKNMDTSTVMYLISYIYFKGKWEFPFSTHETTEDIFHVDEKTRVAVKMMSQKRYFNIYYDQELSTDILELHYGKSVSMMLVLPRKGLKALEDVLDKSQVAKWHKWMKKMECQVFIPKFSISTSYSLQEILTKMGITDIFGERANFTGISEEETLSVSKIIHRATLDIDETGTMGSAVTHILLKPLSFSSSLTMKFNHPFMVIIYEQDVKSILFMGKIVNPMDS</sequence>
<dbReference type="InterPro" id="IPR042185">
    <property type="entry name" value="Serpin_sf_2"/>
</dbReference>
<dbReference type="Gene3D" id="2.10.310.10">
    <property type="entry name" value="Serpins superfamily"/>
    <property type="match status" value="1"/>
</dbReference>
<dbReference type="PANTHER" id="PTHR11461">
    <property type="entry name" value="SERINE PROTEASE INHIBITOR, SERPIN"/>
    <property type="match status" value="1"/>
</dbReference>
<evidence type="ECO:0000256" key="10">
    <source>
        <dbReference type="RuleBase" id="RU000411"/>
    </source>
</evidence>
<dbReference type="InterPro" id="IPR023795">
    <property type="entry name" value="Serpin_CS"/>
</dbReference>
<dbReference type="GO" id="GO:0004867">
    <property type="term" value="F:serine-type endopeptidase inhibitor activity"/>
    <property type="evidence" value="ECO:0007669"/>
    <property type="project" value="InterPro"/>
</dbReference>
<comment type="subcellular location">
    <subcellularLocation>
        <location evidence="1">Secreted</location>
    </subcellularLocation>
</comment>
<evidence type="ECO:0000256" key="7">
    <source>
        <dbReference type="ARBA" id="ARBA00039512"/>
    </source>
</evidence>
<dbReference type="GeneTree" id="ENSGT00940000164899"/>
<evidence type="ECO:0000256" key="8">
    <source>
        <dbReference type="ARBA" id="ARBA00042967"/>
    </source>
</evidence>
<reference evidence="12" key="2">
    <citation type="submission" date="2025-08" db="UniProtKB">
        <authorList>
            <consortium name="Ensembl"/>
        </authorList>
    </citation>
    <scope>IDENTIFICATION</scope>
</reference>
<keyword evidence="5" id="KW-0325">Glycoprotein</keyword>
<comment type="function">
    <text evidence="6">Major thyroid hormone transport protein in serum.</text>
</comment>
<comment type="similarity">
    <text evidence="2 10">Belongs to the serpin family.</text>
</comment>
<dbReference type="Gene3D" id="2.30.39.10">
    <property type="entry name" value="Alpha-1-antitrypsin, domain 1"/>
    <property type="match status" value="1"/>
</dbReference>
<keyword evidence="4" id="KW-0732">Signal</keyword>
<gene>
    <name evidence="12" type="primary">LOC108938984</name>
</gene>
<dbReference type="OrthoDB" id="671595at2759"/>
<evidence type="ECO:0000313" key="12">
    <source>
        <dbReference type="Ensembl" id="ENSSFOP00015017448.2"/>
    </source>
</evidence>
<reference evidence="12 13" key="1">
    <citation type="submission" date="2019-04" db="EMBL/GenBank/DDBJ databases">
        <authorList>
            <consortium name="Wellcome Sanger Institute Data Sharing"/>
        </authorList>
    </citation>
    <scope>NUCLEOTIDE SEQUENCE [LARGE SCALE GENOMIC DNA]</scope>
</reference>
<evidence type="ECO:0000313" key="13">
    <source>
        <dbReference type="Proteomes" id="UP000694397"/>
    </source>
</evidence>
<dbReference type="InterPro" id="IPR000215">
    <property type="entry name" value="Serpin_fam"/>
</dbReference>
<organism evidence="12 13">
    <name type="scientific">Scleropages formosus</name>
    <name type="common">Asian bonytongue</name>
    <name type="synonym">Osteoglossum formosum</name>
    <dbReference type="NCBI Taxonomy" id="113540"/>
    <lineage>
        <taxon>Eukaryota</taxon>
        <taxon>Metazoa</taxon>
        <taxon>Chordata</taxon>
        <taxon>Craniata</taxon>
        <taxon>Vertebrata</taxon>
        <taxon>Euteleostomi</taxon>
        <taxon>Actinopterygii</taxon>
        <taxon>Neopterygii</taxon>
        <taxon>Teleostei</taxon>
        <taxon>Osteoglossocephala</taxon>
        <taxon>Osteoglossomorpha</taxon>
        <taxon>Osteoglossiformes</taxon>
        <taxon>Osteoglossidae</taxon>
        <taxon>Scleropages</taxon>
    </lineage>
</organism>
<dbReference type="AlphaFoldDB" id="A0A8C9REU6"/>
<reference evidence="12" key="3">
    <citation type="submission" date="2025-09" db="UniProtKB">
        <authorList>
            <consortium name="Ensembl"/>
        </authorList>
    </citation>
    <scope>IDENTIFICATION</scope>
</reference>
<keyword evidence="13" id="KW-1185">Reference proteome</keyword>
<dbReference type="GO" id="GO:0005615">
    <property type="term" value="C:extracellular space"/>
    <property type="evidence" value="ECO:0007669"/>
    <property type="project" value="InterPro"/>
</dbReference>
<evidence type="ECO:0000256" key="9">
    <source>
        <dbReference type="ARBA" id="ARBA00043177"/>
    </source>
</evidence>
<keyword evidence="3" id="KW-0964">Secreted</keyword>
<evidence type="ECO:0000256" key="4">
    <source>
        <dbReference type="ARBA" id="ARBA00022729"/>
    </source>
</evidence>
<dbReference type="InterPro" id="IPR023796">
    <property type="entry name" value="Serpin_dom"/>
</dbReference>
<accession>A0A8C9REU6</accession>
<evidence type="ECO:0000256" key="1">
    <source>
        <dbReference type="ARBA" id="ARBA00004613"/>
    </source>
</evidence>
<evidence type="ECO:0000259" key="11">
    <source>
        <dbReference type="SMART" id="SM00093"/>
    </source>
</evidence>
<evidence type="ECO:0000256" key="2">
    <source>
        <dbReference type="ARBA" id="ARBA00009500"/>
    </source>
</evidence>
<dbReference type="Gene3D" id="3.30.497.10">
    <property type="entry name" value="Antithrombin, subunit I, domain 2"/>
    <property type="match status" value="1"/>
</dbReference>
<dbReference type="SUPFAM" id="SSF56574">
    <property type="entry name" value="Serpins"/>
    <property type="match status" value="1"/>
</dbReference>
<dbReference type="PROSITE" id="PS00284">
    <property type="entry name" value="SERPIN"/>
    <property type="match status" value="1"/>
</dbReference>
<evidence type="ECO:0000256" key="6">
    <source>
        <dbReference type="ARBA" id="ARBA00037352"/>
    </source>
</evidence>
<dbReference type="InterPro" id="IPR036186">
    <property type="entry name" value="Serpin_sf"/>
</dbReference>
<dbReference type="Pfam" id="PF00079">
    <property type="entry name" value="Serpin"/>
    <property type="match status" value="1"/>
</dbReference>
<dbReference type="FunFam" id="2.10.310.10:FF:000001">
    <property type="entry name" value="Serpin family A member 1"/>
    <property type="match status" value="1"/>
</dbReference>
<dbReference type="InterPro" id="IPR042178">
    <property type="entry name" value="Serpin_sf_1"/>
</dbReference>
<dbReference type="PANTHER" id="PTHR11461:SF375">
    <property type="entry name" value="THYROXINE-BINDING GLOBULIN"/>
    <property type="match status" value="1"/>
</dbReference>